<sequence length="86" mass="9313">MSPSLGHCFTGFDCRRKVDKGKAPLEEPSKKARVDKSLELLSLVSSIKSSSATVTFGEPRTSDVVLDLSPSRDVVPLQVTPLCIRP</sequence>
<organism evidence="1 2">
    <name type="scientific">Carpinus fangiana</name>
    <dbReference type="NCBI Taxonomy" id="176857"/>
    <lineage>
        <taxon>Eukaryota</taxon>
        <taxon>Viridiplantae</taxon>
        <taxon>Streptophyta</taxon>
        <taxon>Embryophyta</taxon>
        <taxon>Tracheophyta</taxon>
        <taxon>Spermatophyta</taxon>
        <taxon>Magnoliopsida</taxon>
        <taxon>eudicotyledons</taxon>
        <taxon>Gunneridae</taxon>
        <taxon>Pentapetalae</taxon>
        <taxon>rosids</taxon>
        <taxon>fabids</taxon>
        <taxon>Fagales</taxon>
        <taxon>Betulaceae</taxon>
        <taxon>Carpinus</taxon>
    </lineage>
</organism>
<dbReference type="Proteomes" id="UP000327013">
    <property type="component" value="Chromosome 6"/>
</dbReference>
<proteinExistence type="predicted"/>
<keyword evidence="2" id="KW-1185">Reference proteome</keyword>
<evidence type="ECO:0000313" key="1">
    <source>
        <dbReference type="EMBL" id="KAE8076482.1"/>
    </source>
</evidence>
<accession>A0A5N6RC53</accession>
<reference evidence="1 2" key="1">
    <citation type="submission" date="2019-06" db="EMBL/GenBank/DDBJ databases">
        <title>A chromosomal-level reference genome of Carpinus fangiana (Coryloideae, Betulaceae).</title>
        <authorList>
            <person name="Yang X."/>
            <person name="Wang Z."/>
            <person name="Zhang L."/>
            <person name="Hao G."/>
            <person name="Liu J."/>
            <person name="Yang Y."/>
        </authorList>
    </citation>
    <scope>NUCLEOTIDE SEQUENCE [LARGE SCALE GENOMIC DNA]</scope>
    <source>
        <strain evidence="1">Cfa_2016G</strain>
        <tissue evidence="1">Leaf</tissue>
    </source>
</reference>
<dbReference type="EMBL" id="CM017326">
    <property type="protein sequence ID" value="KAE8076482.1"/>
    <property type="molecule type" value="Genomic_DNA"/>
</dbReference>
<protein>
    <submittedName>
        <fullName evidence="1">Uncharacterized protein</fullName>
    </submittedName>
</protein>
<name>A0A5N6RC53_9ROSI</name>
<gene>
    <name evidence="1" type="ORF">FH972_015129</name>
</gene>
<dbReference type="AlphaFoldDB" id="A0A5N6RC53"/>
<evidence type="ECO:0000313" key="2">
    <source>
        <dbReference type="Proteomes" id="UP000327013"/>
    </source>
</evidence>